<evidence type="ECO:0000259" key="11">
    <source>
        <dbReference type="PROSITE" id="PS50109"/>
    </source>
</evidence>
<dbReference type="CDD" id="cd17546">
    <property type="entry name" value="REC_hyHK_CKI1_RcsC-like"/>
    <property type="match status" value="1"/>
</dbReference>
<evidence type="ECO:0000256" key="8">
    <source>
        <dbReference type="ARBA" id="ARBA00074306"/>
    </source>
</evidence>
<dbReference type="Pfam" id="PF02518">
    <property type="entry name" value="HATPase_c"/>
    <property type="match status" value="1"/>
</dbReference>
<evidence type="ECO:0000313" key="14">
    <source>
        <dbReference type="Proteomes" id="UP000247612"/>
    </source>
</evidence>
<dbReference type="Gene3D" id="1.10.287.130">
    <property type="match status" value="1"/>
</dbReference>
<keyword evidence="14" id="KW-1185">Reference proteome</keyword>
<proteinExistence type="inferred from homology"/>
<keyword evidence="5" id="KW-0808">Transferase</keyword>
<feature type="domain" description="Response regulatory" evidence="12">
    <location>
        <begin position="447"/>
        <end position="568"/>
    </location>
</feature>
<dbReference type="Proteomes" id="UP000247612">
    <property type="component" value="Unassembled WGS sequence"/>
</dbReference>
<dbReference type="InterPro" id="IPR011006">
    <property type="entry name" value="CheY-like_superfamily"/>
</dbReference>
<keyword evidence="6 13" id="KW-0418">Kinase</keyword>
<comment type="similarity">
    <text evidence="2">In the N-terminal section; belongs to the phytochrome family.</text>
</comment>
<dbReference type="InterPro" id="IPR036890">
    <property type="entry name" value="HATPase_C_sf"/>
</dbReference>
<keyword evidence="10" id="KW-0472">Membrane</keyword>
<organism evidence="13 14">
    <name type="scientific">Dielma fastidiosa</name>
    <dbReference type="NCBI Taxonomy" id="1034346"/>
    <lineage>
        <taxon>Bacteria</taxon>
        <taxon>Bacillati</taxon>
        <taxon>Bacillota</taxon>
        <taxon>Erysipelotrichia</taxon>
        <taxon>Erysipelotrichales</taxon>
        <taxon>Erysipelotrichaceae</taxon>
        <taxon>Dielma</taxon>
    </lineage>
</organism>
<dbReference type="SMART" id="SM00388">
    <property type="entry name" value="HisKA"/>
    <property type="match status" value="1"/>
</dbReference>
<keyword evidence="10" id="KW-0812">Transmembrane</keyword>
<dbReference type="Gene3D" id="3.40.50.2300">
    <property type="match status" value="1"/>
</dbReference>
<dbReference type="InterPro" id="IPR003661">
    <property type="entry name" value="HisK_dim/P_dom"/>
</dbReference>
<dbReference type="InterPro" id="IPR003594">
    <property type="entry name" value="HATPase_dom"/>
</dbReference>
<dbReference type="EC" id="2.7.13.3" evidence="3"/>
<dbReference type="AlphaFoldDB" id="A0A318KT23"/>
<dbReference type="InterPro" id="IPR004358">
    <property type="entry name" value="Sig_transdc_His_kin-like_C"/>
</dbReference>
<evidence type="ECO:0000256" key="2">
    <source>
        <dbReference type="ARBA" id="ARBA00006402"/>
    </source>
</evidence>
<dbReference type="PANTHER" id="PTHR43047:SF72">
    <property type="entry name" value="OSMOSENSING HISTIDINE PROTEIN KINASE SLN1"/>
    <property type="match status" value="1"/>
</dbReference>
<evidence type="ECO:0000256" key="1">
    <source>
        <dbReference type="ARBA" id="ARBA00000085"/>
    </source>
</evidence>
<evidence type="ECO:0000256" key="7">
    <source>
        <dbReference type="ARBA" id="ARBA00023012"/>
    </source>
</evidence>
<dbReference type="Pfam" id="PF00072">
    <property type="entry name" value="Response_reg"/>
    <property type="match status" value="1"/>
</dbReference>
<evidence type="ECO:0000259" key="12">
    <source>
        <dbReference type="PROSITE" id="PS50110"/>
    </source>
</evidence>
<feature type="modified residue" description="4-aspartylphosphate" evidence="9">
    <location>
        <position position="499"/>
    </location>
</feature>
<keyword evidence="7" id="KW-0902">Two-component regulatory system</keyword>
<dbReference type="STRING" id="1034346.GCA_000313565_02421"/>
<dbReference type="GO" id="GO:0000155">
    <property type="term" value="F:phosphorelay sensor kinase activity"/>
    <property type="evidence" value="ECO:0007669"/>
    <property type="project" value="InterPro"/>
</dbReference>
<sequence>MNKYKIRKVIPVFFTALFCIIALVMLSTIWSLQGNARVINYTGIIRGASQRLVKQEMAMQPDDELIVRLDAILSELASGHGDNKLTKLPDEEYQQYIKQLQAAFDTLKDEIMIVRQSGDSQQLYTLSEDFFVLSDQAVSAAENYSRHQVNHALILFMILSAAFLMLILLFLKFEKQQRLTQVALESAEHANKAKSEFLSNMSHEIRTPMNGIIGMTEIARRNADNKPKLLDSLDKIDLSSAYLMSLINDVLDMSRIESGKIELDDQVFELPEVLDRIHSMFAQKACDADVDFTISHKDISVHTLIGDELRISQILVNIISNALKFTPKGGSVTLEVREKELSDDTANIEFIITDSGIGISEEFQKRIFEPFEQAQASTVKQYGGTGLGLAISGKFAKMMGGDIQLQSKLNEGSRFIVNIPLKRPPVEADIPVIDDYIPNIDSLQNIRVLLAEDNEINSEIVVTMLESCQAAVDPVFNGAEAVKQFENSPEGTYKLILMDIQMPEMNGLEATRTIRSLDRDDANEVLIIGLSANVFKQDVDNALQSGMNDYLGKPIDMNHLFEAISTHLAYANPDQ</sequence>
<dbReference type="EMBL" id="QJKH01000002">
    <property type="protein sequence ID" value="PXX81024.1"/>
    <property type="molecule type" value="Genomic_DNA"/>
</dbReference>
<evidence type="ECO:0000313" key="13">
    <source>
        <dbReference type="EMBL" id="PXX81024.1"/>
    </source>
</evidence>
<dbReference type="InterPro" id="IPR001789">
    <property type="entry name" value="Sig_transdc_resp-reg_receiver"/>
</dbReference>
<evidence type="ECO:0000256" key="9">
    <source>
        <dbReference type="PROSITE-ProRule" id="PRU00169"/>
    </source>
</evidence>
<keyword evidence="4 9" id="KW-0597">Phosphoprotein</keyword>
<dbReference type="Gene3D" id="3.30.565.10">
    <property type="entry name" value="Histidine kinase-like ATPase, C-terminal domain"/>
    <property type="match status" value="1"/>
</dbReference>
<dbReference type="SMART" id="SM00448">
    <property type="entry name" value="REC"/>
    <property type="match status" value="1"/>
</dbReference>
<dbReference type="InterPro" id="IPR005467">
    <property type="entry name" value="His_kinase_dom"/>
</dbReference>
<dbReference type="GO" id="GO:0005886">
    <property type="term" value="C:plasma membrane"/>
    <property type="evidence" value="ECO:0007669"/>
    <property type="project" value="TreeGrafter"/>
</dbReference>
<evidence type="ECO:0000256" key="4">
    <source>
        <dbReference type="ARBA" id="ARBA00022553"/>
    </source>
</evidence>
<dbReference type="SUPFAM" id="SSF47384">
    <property type="entry name" value="Homodimeric domain of signal transducing histidine kinase"/>
    <property type="match status" value="1"/>
</dbReference>
<dbReference type="InterPro" id="IPR036097">
    <property type="entry name" value="HisK_dim/P_sf"/>
</dbReference>
<comment type="catalytic activity">
    <reaction evidence="1">
        <text>ATP + protein L-histidine = ADP + protein N-phospho-L-histidine.</text>
        <dbReference type="EC" id="2.7.13.3"/>
    </reaction>
</comment>
<evidence type="ECO:0000256" key="10">
    <source>
        <dbReference type="SAM" id="Phobius"/>
    </source>
</evidence>
<feature type="transmembrane region" description="Helical" evidence="10">
    <location>
        <begin position="12"/>
        <end position="32"/>
    </location>
</feature>
<dbReference type="PROSITE" id="PS50109">
    <property type="entry name" value="HIS_KIN"/>
    <property type="match status" value="1"/>
</dbReference>
<dbReference type="CDD" id="cd00082">
    <property type="entry name" value="HisKA"/>
    <property type="match status" value="1"/>
</dbReference>
<dbReference type="OrthoDB" id="1656130at2"/>
<dbReference type="SMART" id="SM00387">
    <property type="entry name" value="HATPase_c"/>
    <property type="match status" value="1"/>
</dbReference>
<dbReference type="PROSITE" id="PS50110">
    <property type="entry name" value="RESPONSE_REGULATORY"/>
    <property type="match status" value="1"/>
</dbReference>
<dbReference type="SUPFAM" id="SSF52172">
    <property type="entry name" value="CheY-like"/>
    <property type="match status" value="1"/>
</dbReference>
<dbReference type="PRINTS" id="PR00344">
    <property type="entry name" value="BCTRLSENSOR"/>
</dbReference>
<dbReference type="FunFam" id="3.30.565.10:FF:000010">
    <property type="entry name" value="Sensor histidine kinase RcsC"/>
    <property type="match status" value="1"/>
</dbReference>
<name>A0A318KT23_9FIRM</name>
<evidence type="ECO:0000256" key="6">
    <source>
        <dbReference type="ARBA" id="ARBA00022777"/>
    </source>
</evidence>
<dbReference type="CDD" id="cd16922">
    <property type="entry name" value="HATPase_EvgS-ArcB-TorS-like"/>
    <property type="match status" value="1"/>
</dbReference>
<dbReference type="Pfam" id="PF00512">
    <property type="entry name" value="HisKA"/>
    <property type="match status" value="1"/>
</dbReference>
<reference evidence="13 14" key="1">
    <citation type="submission" date="2018-05" db="EMBL/GenBank/DDBJ databases">
        <title>Genomic Encyclopedia of Type Strains, Phase IV (KMG-IV): sequencing the most valuable type-strain genomes for metagenomic binning, comparative biology and taxonomic classification.</title>
        <authorList>
            <person name="Goeker M."/>
        </authorList>
    </citation>
    <scope>NUCLEOTIDE SEQUENCE [LARGE SCALE GENOMIC DNA]</scope>
    <source>
        <strain evidence="13 14">JC118</strain>
    </source>
</reference>
<dbReference type="GO" id="GO:0009927">
    <property type="term" value="F:histidine phosphotransfer kinase activity"/>
    <property type="evidence" value="ECO:0007669"/>
    <property type="project" value="TreeGrafter"/>
</dbReference>
<keyword evidence="10" id="KW-1133">Transmembrane helix</keyword>
<accession>A0A318KT23</accession>
<protein>
    <recommendedName>
        <fullName evidence="8">Circadian input-output histidine kinase CikA</fullName>
        <ecNumber evidence="3">2.7.13.3</ecNumber>
    </recommendedName>
</protein>
<gene>
    <name evidence="13" type="ORF">DES51_102143</name>
</gene>
<evidence type="ECO:0000256" key="3">
    <source>
        <dbReference type="ARBA" id="ARBA00012438"/>
    </source>
</evidence>
<feature type="transmembrane region" description="Helical" evidence="10">
    <location>
        <begin position="152"/>
        <end position="171"/>
    </location>
</feature>
<comment type="caution">
    <text evidence="13">The sequence shown here is derived from an EMBL/GenBank/DDBJ whole genome shotgun (WGS) entry which is preliminary data.</text>
</comment>
<dbReference type="SUPFAM" id="SSF55874">
    <property type="entry name" value="ATPase domain of HSP90 chaperone/DNA topoisomerase II/histidine kinase"/>
    <property type="match status" value="1"/>
</dbReference>
<evidence type="ECO:0000256" key="5">
    <source>
        <dbReference type="ARBA" id="ARBA00022679"/>
    </source>
</evidence>
<dbReference type="PANTHER" id="PTHR43047">
    <property type="entry name" value="TWO-COMPONENT HISTIDINE PROTEIN KINASE"/>
    <property type="match status" value="1"/>
</dbReference>
<feature type="domain" description="Histidine kinase" evidence="11">
    <location>
        <begin position="200"/>
        <end position="423"/>
    </location>
</feature>
<dbReference type="RefSeq" id="WP_022938707.1">
    <property type="nucleotide sequence ID" value="NZ_CABKRQ010000006.1"/>
</dbReference>